<protein>
    <submittedName>
        <fullName evidence="6">MFS transporter</fullName>
    </submittedName>
</protein>
<feature type="transmembrane region" description="Helical" evidence="4">
    <location>
        <begin position="274"/>
        <end position="291"/>
    </location>
</feature>
<dbReference type="Proteomes" id="UP000092508">
    <property type="component" value="Unassembled WGS sequence"/>
</dbReference>
<feature type="transmembrane region" description="Helical" evidence="4">
    <location>
        <begin position="359"/>
        <end position="379"/>
    </location>
</feature>
<dbReference type="InterPro" id="IPR011701">
    <property type="entry name" value="MFS"/>
</dbReference>
<evidence type="ECO:0000256" key="3">
    <source>
        <dbReference type="ARBA" id="ARBA00023136"/>
    </source>
</evidence>
<dbReference type="EMBL" id="LZMZ01000039">
    <property type="protein sequence ID" value="OBX75337.1"/>
    <property type="molecule type" value="Genomic_DNA"/>
</dbReference>
<comment type="caution">
    <text evidence="6">The sequence shown here is derived from an EMBL/GenBank/DDBJ whole genome shotgun (WGS) entry which is preliminary data.</text>
</comment>
<evidence type="ECO:0000256" key="2">
    <source>
        <dbReference type="ARBA" id="ARBA00022989"/>
    </source>
</evidence>
<feature type="transmembrane region" description="Helical" evidence="4">
    <location>
        <begin position="242"/>
        <end position="262"/>
    </location>
</feature>
<dbReference type="SUPFAM" id="SSF103473">
    <property type="entry name" value="MFS general substrate transporter"/>
    <property type="match status" value="1"/>
</dbReference>
<dbReference type="PROSITE" id="PS50850">
    <property type="entry name" value="MFS"/>
    <property type="match status" value="1"/>
</dbReference>
<feature type="transmembrane region" description="Helical" evidence="4">
    <location>
        <begin position="102"/>
        <end position="124"/>
    </location>
</feature>
<dbReference type="InterPro" id="IPR036259">
    <property type="entry name" value="MFS_trans_sf"/>
</dbReference>
<dbReference type="STRING" id="34059.A9308_09750"/>
<dbReference type="Gene3D" id="1.20.1250.20">
    <property type="entry name" value="MFS general substrate transporter like domains"/>
    <property type="match status" value="2"/>
</dbReference>
<dbReference type="PANTHER" id="PTHR23523:SF1">
    <property type="entry name" value="CYANATE TRANSPORT PROTEIN CYNX"/>
    <property type="match status" value="1"/>
</dbReference>
<organism evidence="6 7">
    <name type="scientific">Faucicola atlantae</name>
    <dbReference type="NCBI Taxonomy" id="34059"/>
    <lineage>
        <taxon>Bacteria</taxon>
        <taxon>Pseudomonadati</taxon>
        <taxon>Pseudomonadota</taxon>
        <taxon>Gammaproteobacteria</taxon>
        <taxon>Moraxellales</taxon>
        <taxon>Moraxellaceae</taxon>
        <taxon>Faucicola</taxon>
    </lineage>
</organism>
<feature type="transmembrane region" description="Helical" evidence="4">
    <location>
        <begin position="9"/>
        <end position="28"/>
    </location>
</feature>
<feature type="transmembrane region" description="Helical" evidence="4">
    <location>
        <begin position="208"/>
        <end position="230"/>
    </location>
</feature>
<dbReference type="GO" id="GO:0022857">
    <property type="term" value="F:transmembrane transporter activity"/>
    <property type="evidence" value="ECO:0007669"/>
    <property type="project" value="InterPro"/>
</dbReference>
<feature type="transmembrane region" description="Helical" evidence="4">
    <location>
        <begin position="297"/>
        <end position="319"/>
    </location>
</feature>
<reference evidence="6 7" key="1">
    <citation type="submission" date="2016-06" db="EMBL/GenBank/DDBJ databases">
        <title>Draft genome of Moraxella atlantae CCUG 66109.</title>
        <authorList>
            <person name="Salva-Serra F."/>
            <person name="Engstrom-Jakobsson H."/>
            <person name="Thorell K."/>
            <person name="Gonzales-Siles L."/>
            <person name="Karlsson R."/>
            <person name="Boulund F."/>
            <person name="Engstrand L."/>
            <person name="Kristiansson E."/>
            <person name="Moore E."/>
        </authorList>
    </citation>
    <scope>NUCLEOTIDE SEQUENCE [LARGE SCALE GENOMIC DNA]</scope>
    <source>
        <strain evidence="6 7">CCUG 66109</strain>
    </source>
</reference>
<keyword evidence="1 4" id="KW-0812">Transmembrane</keyword>
<keyword evidence="2 4" id="KW-1133">Transmembrane helix</keyword>
<dbReference type="AlphaFoldDB" id="A0A1B8Q972"/>
<evidence type="ECO:0000259" key="5">
    <source>
        <dbReference type="PROSITE" id="PS50850"/>
    </source>
</evidence>
<keyword evidence="3 4" id="KW-0472">Membrane</keyword>
<accession>A0A1B8Q972</accession>
<evidence type="ECO:0000313" key="6">
    <source>
        <dbReference type="EMBL" id="OBX75337.1"/>
    </source>
</evidence>
<dbReference type="Pfam" id="PF07690">
    <property type="entry name" value="MFS_1"/>
    <property type="match status" value="1"/>
</dbReference>
<feature type="transmembrane region" description="Helical" evidence="4">
    <location>
        <begin position="48"/>
        <end position="67"/>
    </location>
</feature>
<dbReference type="OrthoDB" id="5758872at2"/>
<evidence type="ECO:0000313" key="7">
    <source>
        <dbReference type="Proteomes" id="UP000092508"/>
    </source>
</evidence>
<gene>
    <name evidence="6" type="ORF">A9308_09750</name>
</gene>
<feature type="transmembrane region" description="Helical" evidence="4">
    <location>
        <begin position="168"/>
        <end position="187"/>
    </location>
</feature>
<dbReference type="InterPro" id="IPR020846">
    <property type="entry name" value="MFS_dom"/>
</dbReference>
<name>A0A1B8Q972_9GAMM</name>
<sequence>MDVTQLKQVQLKLGILVLILGINLRPIMASVSPLVGILENSLNVNHQLISLLTTVPVILMGLFALFTAKIQNFLNDIDVIGYGVLSIALASFLRIFTDNIFLLLLTSVLGGIGIALIQVQFPAYLKTLLSSNASKYMGLFTTGIMMGAAIAAGISAPLEHQWGWKTALSVMTIPACVALIVIPKLIIPVKKNSQKNYVPLPIRSLNAWYLMIFFGIGTGAYTLVLAWLPLHFIQLGYSKNDSGYLLSLLTMTEVIAGIIVSTSINKFIDRRQPLVISLLLILIGLVMLILYPTNLSIMIAITLGSGIGSLFPLSLIVSLDNAKNAQQASALLGLVQGSGYIIAAAFPFIGGYFIDKSHYLQPAWIFMLAGIVILLLMCLRFSPTKFSIHY</sequence>
<dbReference type="RefSeq" id="WP_067238270.1">
    <property type="nucleotide sequence ID" value="NZ_LZMZ01000039.1"/>
</dbReference>
<feature type="domain" description="Major facilitator superfamily (MFS) profile" evidence="5">
    <location>
        <begin position="9"/>
        <end position="386"/>
    </location>
</feature>
<dbReference type="PANTHER" id="PTHR23523">
    <property type="match status" value="1"/>
</dbReference>
<evidence type="ECO:0000256" key="4">
    <source>
        <dbReference type="SAM" id="Phobius"/>
    </source>
</evidence>
<proteinExistence type="predicted"/>
<feature type="transmembrane region" description="Helical" evidence="4">
    <location>
        <begin position="79"/>
        <end position="96"/>
    </location>
</feature>
<feature type="transmembrane region" description="Helical" evidence="4">
    <location>
        <begin position="136"/>
        <end position="156"/>
    </location>
</feature>
<evidence type="ECO:0000256" key="1">
    <source>
        <dbReference type="ARBA" id="ARBA00022692"/>
    </source>
</evidence>
<dbReference type="InterPro" id="IPR052524">
    <property type="entry name" value="MFS_Cyanate_Porter"/>
</dbReference>
<feature type="transmembrane region" description="Helical" evidence="4">
    <location>
        <begin position="331"/>
        <end position="353"/>
    </location>
</feature>